<keyword evidence="2 6" id="KW-1003">Cell membrane</keyword>
<feature type="domain" description="DUF5698" evidence="8">
    <location>
        <begin position="36"/>
        <end position="93"/>
    </location>
</feature>
<keyword evidence="3 6" id="KW-0812">Transmembrane</keyword>
<proteinExistence type="inferred from homology"/>
<keyword evidence="10" id="KW-1185">Reference proteome</keyword>
<dbReference type="Pfam" id="PF18955">
    <property type="entry name" value="DUF5698"/>
    <property type="match status" value="1"/>
</dbReference>
<dbReference type="OrthoDB" id="48231at2"/>
<dbReference type="PANTHER" id="PTHR40060">
    <property type="entry name" value="UPF0316 PROTEIN YEBE"/>
    <property type="match status" value="1"/>
</dbReference>
<dbReference type="InterPro" id="IPR022930">
    <property type="entry name" value="UPF0316"/>
</dbReference>
<evidence type="ECO:0000313" key="9">
    <source>
        <dbReference type="EMBL" id="SMG42995.1"/>
    </source>
</evidence>
<dbReference type="CDD" id="cd16381">
    <property type="entry name" value="YitT_C_like_1"/>
    <property type="match status" value="1"/>
</dbReference>
<dbReference type="Proteomes" id="UP000193804">
    <property type="component" value="Unassembled WGS sequence"/>
</dbReference>
<dbReference type="GO" id="GO:0005886">
    <property type="term" value="C:plasma membrane"/>
    <property type="evidence" value="ECO:0007669"/>
    <property type="project" value="UniProtKB-SubCell"/>
</dbReference>
<gene>
    <name evidence="9" type="ORF">SAMN05661096_02960</name>
</gene>
<dbReference type="InterPro" id="IPR019264">
    <property type="entry name" value="DUF2179"/>
</dbReference>
<evidence type="ECO:0000256" key="1">
    <source>
        <dbReference type="ARBA" id="ARBA00004651"/>
    </source>
</evidence>
<evidence type="ECO:0000256" key="6">
    <source>
        <dbReference type="HAMAP-Rule" id="MF_01515"/>
    </source>
</evidence>
<feature type="domain" description="DUF2179" evidence="7">
    <location>
        <begin position="130"/>
        <end position="177"/>
    </location>
</feature>
<comment type="subcellular location">
    <subcellularLocation>
        <location evidence="1 6">Cell membrane</location>
        <topology evidence="1 6">Multi-pass membrane protein</topology>
    </subcellularLocation>
</comment>
<keyword evidence="4 6" id="KW-1133">Transmembrane helix</keyword>
<reference evidence="10" key="1">
    <citation type="submission" date="2017-04" db="EMBL/GenBank/DDBJ databases">
        <authorList>
            <person name="Varghese N."/>
            <person name="Submissions S."/>
        </authorList>
    </citation>
    <scope>NUCLEOTIDE SEQUENCE [LARGE SCALE GENOMIC DNA]</scope>
    <source>
        <strain evidence="10">DSM 4125</strain>
    </source>
</reference>
<organism evidence="9 10">
    <name type="scientific">Marivirga sericea</name>
    <dbReference type="NCBI Taxonomy" id="1028"/>
    <lineage>
        <taxon>Bacteria</taxon>
        <taxon>Pseudomonadati</taxon>
        <taxon>Bacteroidota</taxon>
        <taxon>Cytophagia</taxon>
        <taxon>Cytophagales</taxon>
        <taxon>Marivirgaceae</taxon>
        <taxon>Marivirga</taxon>
    </lineage>
</organism>
<evidence type="ECO:0000256" key="3">
    <source>
        <dbReference type="ARBA" id="ARBA00022692"/>
    </source>
</evidence>
<comment type="similarity">
    <text evidence="6">Belongs to the UPF0316 family.</text>
</comment>
<evidence type="ECO:0000259" key="7">
    <source>
        <dbReference type="Pfam" id="PF10035"/>
    </source>
</evidence>
<feature type="transmembrane region" description="Helical" evidence="6">
    <location>
        <begin position="49"/>
        <end position="69"/>
    </location>
</feature>
<keyword evidence="5 6" id="KW-0472">Membrane</keyword>
<dbReference type="RefSeq" id="WP_085518115.1">
    <property type="nucleotide sequence ID" value="NZ_FXAW01000006.1"/>
</dbReference>
<feature type="transmembrane region" description="Helical" evidence="6">
    <location>
        <begin position="75"/>
        <end position="95"/>
    </location>
</feature>
<dbReference type="PANTHER" id="PTHR40060:SF1">
    <property type="entry name" value="UPF0316 PROTEIN YEBE"/>
    <property type="match status" value="1"/>
</dbReference>
<evidence type="ECO:0000256" key="4">
    <source>
        <dbReference type="ARBA" id="ARBA00022989"/>
    </source>
</evidence>
<dbReference type="NCBIfam" id="NF003191">
    <property type="entry name" value="PRK04164.1-2"/>
    <property type="match status" value="1"/>
</dbReference>
<dbReference type="InterPro" id="IPR044035">
    <property type="entry name" value="DUF5698"/>
</dbReference>
<name>A0A1X7KPF4_9BACT</name>
<protein>
    <recommendedName>
        <fullName evidence="6">UPF0316 protein SAMN05661096_02960</fullName>
    </recommendedName>
</protein>
<dbReference type="AlphaFoldDB" id="A0A1X7KPF4"/>
<sequence length="200" mass="22552">MQEFFQELGFSNQIFAFFILPLLIFLARVADVSIGTIRVILVMQGKKGLAPLLGFFESLIWLLAIGQIFQHIDNPVSYISYATGYAFGTYVGIILEEKMAIGRVVVRVITALPANDLIDYLERKNHRYSNIDATGNDGKVNIIFTVVKRNALKELIPKVKEYNPKAFFTIEGVKKVSDEEVSFKENKGILIGKMLDIRSK</sequence>
<dbReference type="STRING" id="1028.SAMN05661096_02960"/>
<accession>A0A1X7KPF4</accession>
<dbReference type="EMBL" id="FXAW01000006">
    <property type="protein sequence ID" value="SMG42995.1"/>
    <property type="molecule type" value="Genomic_DNA"/>
</dbReference>
<feature type="transmembrane region" description="Helical" evidence="6">
    <location>
        <begin position="14"/>
        <end position="37"/>
    </location>
</feature>
<evidence type="ECO:0000313" key="10">
    <source>
        <dbReference type="Proteomes" id="UP000193804"/>
    </source>
</evidence>
<dbReference type="Pfam" id="PF10035">
    <property type="entry name" value="DUF2179"/>
    <property type="match status" value="1"/>
</dbReference>
<evidence type="ECO:0000259" key="8">
    <source>
        <dbReference type="Pfam" id="PF18955"/>
    </source>
</evidence>
<evidence type="ECO:0000256" key="5">
    <source>
        <dbReference type="ARBA" id="ARBA00023136"/>
    </source>
</evidence>
<evidence type="ECO:0000256" key="2">
    <source>
        <dbReference type="ARBA" id="ARBA00022475"/>
    </source>
</evidence>
<dbReference type="HAMAP" id="MF_01515">
    <property type="entry name" value="UPF0316"/>
    <property type="match status" value="1"/>
</dbReference>